<dbReference type="Proteomes" id="UP001159042">
    <property type="component" value="Unassembled WGS sequence"/>
</dbReference>
<dbReference type="PANTHER" id="PTHR46282:SF1">
    <property type="entry name" value="LEUCINE-RICH REPEAT-CONTAINING PROTEIN 72-LIKE"/>
    <property type="match status" value="1"/>
</dbReference>
<protein>
    <submittedName>
        <fullName evidence="1">Uncharacterized protein</fullName>
    </submittedName>
</protein>
<gene>
    <name evidence="1" type="ORF">NQ315_005240</name>
</gene>
<dbReference type="Gene3D" id="3.80.10.10">
    <property type="entry name" value="Ribonuclease Inhibitor"/>
    <property type="match status" value="1"/>
</dbReference>
<dbReference type="InterPro" id="IPR032675">
    <property type="entry name" value="LRR_dom_sf"/>
</dbReference>
<organism evidence="1 2">
    <name type="scientific">Exocentrus adspersus</name>
    <dbReference type="NCBI Taxonomy" id="1586481"/>
    <lineage>
        <taxon>Eukaryota</taxon>
        <taxon>Metazoa</taxon>
        <taxon>Ecdysozoa</taxon>
        <taxon>Arthropoda</taxon>
        <taxon>Hexapoda</taxon>
        <taxon>Insecta</taxon>
        <taxon>Pterygota</taxon>
        <taxon>Neoptera</taxon>
        <taxon>Endopterygota</taxon>
        <taxon>Coleoptera</taxon>
        <taxon>Polyphaga</taxon>
        <taxon>Cucujiformia</taxon>
        <taxon>Chrysomeloidea</taxon>
        <taxon>Cerambycidae</taxon>
        <taxon>Lamiinae</taxon>
        <taxon>Acanthocinini</taxon>
        <taxon>Exocentrus</taxon>
    </lineage>
</organism>
<dbReference type="EMBL" id="JANEYG010000014">
    <property type="protein sequence ID" value="KAJ8920375.1"/>
    <property type="molecule type" value="Genomic_DNA"/>
</dbReference>
<evidence type="ECO:0000313" key="2">
    <source>
        <dbReference type="Proteomes" id="UP001159042"/>
    </source>
</evidence>
<name>A0AAV8W2U2_9CUCU</name>
<accession>A0AAV8W2U2</accession>
<proteinExistence type="predicted"/>
<evidence type="ECO:0000313" key="1">
    <source>
        <dbReference type="EMBL" id="KAJ8920375.1"/>
    </source>
</evidence>
<dbReference type="SUPFAM" id="SSF52058">
    <property type="entry name" value="L domain-like"/>
    <property type="match status" value="1"/>
</dbReference>
<sequence length="230" mass="26868">MTSLGTLMMLENTVSKITEEATGKTNDENNLHRLSLAYENMHNMPRILIEHLGSHVRILDISNNEFGNLDFLCEFVELTHLICDRNKITSKTVIPFLPKLELLWLNHCKISELYPWAQRLLHACPSLKYLSLMGNPVAPSFLKGRTFFEYMQYRFYIISLFPDLVHLDDKIVTVEERKEAQEMYHRPLMEKFVSRTSRNLPPCLREISEKFSEIFAPTPPFLVPQKNLII</sequence>
<dbReference type="PANTHER" id="PTHR46282">
    <property type="entry name" value="LEUCINE-RICH MELANOCYTE DIFFERENTIATION-ASSOCIATED PROTEIN"/>
    <property type="match status" value="1"/>
</dbReference>
<keyword evidence="2" id="KW-1185">Reference proteome</keyword>
<comment type="caution">
    <text evidence="1">The sequence shown here is derived from an EMBL/GenBank/DDBJ whole genome shotgun (WGS) entry which is preliminary data.</text>
</comment>
<dbReference type="InterPro" id="IPR043313">
    <property type="entry name" value="LRMDA"/>
</dbReference>
<dbReference type="Pfam" id="PF14580">
    <property type="entry name" value="LRR_9"/>
    <property type="match status" value="1"/>
</dbReference>
<dbReference type="AlphaFoldDB" id="A0AAV8W2U2"/>
<reference evidence="1 2" key="1">
    <citation type="journal article" date="2023" name="Insect Mol. Biol.">
        <title>Genome sequencing provides insights into the evolution of gene families encoding plant cell wall-degrading enzymes in longhorned beetles.</title>
        <authorList>
            <person name="Shin N.R."/>
            <person name="Okamura Y."/>
            <person name="Kirsch R."/>
            <person name="Pauchet Y."/>
        </authorList>
    </citation>
    <scope>NUCLEOTIDE SEQUENCE [LARGE SCALE GENOMIC DNA]</scope>
    <source>
        <strain evidence="1">EAD_L_NR</strain>
    </source>
</reference>